<evidence type="ECO:0000313" key="2">
    <source>
        <dbReference type="Proteomes" id="UP000054538"/>
    </source>
</evidence>
<sequence length="79" mass="8507">MWGKSLGDMSLYRGNPMIASRTHPPAFVRCLALPTVVHTTVGPSMSSDVARVTLKRCDHGISDDVADFGKISVTVTSYP</sequence>
<dbReference type="EMBL" id="KN825469">
    <property type="protein sequence ID" value="KIK90804.1"/>
    <property type="molecule type" value="Genomic_DNA"/>
</dbReference>
<dbReference type="Proteomes" id="UP000054538">
    <property type="component" value="Unassembled WGS sequence"/>
</dbReference>
<protein>
    <submittedName>
        <fullName evidence="1">Uncharacterized protein</fullName>
    </submittedName>
</protein>
<gene>
    <name evidence="1" type="ORF">PAXRUDRAFT_831384</name>
</gene>
<dbReference type="HOGENOM" id="CLU_2606732_0_0_1"/>
<organism evidence="1 2">
    <name type="scientific">Paxillus rubicundulus Ve08.2h10</name>
    <dbReference type="NCBI Taxonomy" id="930991"/>
    <lineage>
        <taxon>Eukaryota</taxon>
        <taxon>Fungi</taxon>
        <taxon>Dikarya</taxon>
        <taxon>Basidiomycota</taxon>
        <taxon>Agaricomycotina</taxon>
        <taxon>Agaricomycetes</taxon>
        <taxon>Agaricomycetidae</taxon>
        <taxon>Boletales</taxon>
        <taxon>Paxilineae</taxon>
        <taxon>Paxillaceae</taxon>
        <taxon>Paxillus</taxon>
    </lineage>
</organism>
<reference evidence="2" key="2">
    <citation type="submission" date="2015-01" db="EMBL/GenBank/DDBJ databases">
        <title>Evolutionary Origins and Diversification of the Mycorrhizal Mutualists.</title>
        <authorList>
            <consortium name="DOE Joint Genome Institute"/>
            <consortium name="Mycorrhizal Genomics Consortium"/>
            <person name="Kohler A."/>
            <person name="Kuo A."/>
            <person name="Nagy L.G."/>
            <person name="Floudas D."/>
            <person name="Copeland A."/>
            <person name="Barry K.W."/>
            <person name="Cichocki N."/>
            <person name="Veneault-Fourrey C."/>
            <person name="LaButti K."/>
            <person name="Lindquist E.A."/>
            <person name="Lipzen A."/>
            <person name="Lundell T."/>
            <person name="Morin E."/>
            <person name="Murat C."/>
            <person name="Riley R."/>
            <person name="Ohm R."/>
            <person name="Sun H."/>
            <person name="Tunlid A."/>
            <person name="Henrissat B."/>
            <person name="Grigoriev I.V."/>
            <person name="Hibbett D.S."/>
            <person name="Martin F."/>
        </authorList>
    </citation>
    <scope>NUCLEOTIDE SEQUENCE [LARGE SCALE GENOMIC DNA]</scope>
    <source>
        <strain evidence="2">Ve08.2h10</strain>
    </source>
</reference>
<dbReference type="InParanoid" id="A0A0D0DX32"/>
<proteinExistence type="predicted"/>
<accession>A0A0D0DX32</accession>
<name>A0A0D0DX32_9AGAM</name>
<reference evidence="1 2" key="1">
    <citation type="submission" date="2014-04" db="EMBL/GenBank/DDBJ databases">
        <authorList>
            <consortium name="DOE Joint Genome Institute"/>
            <person name="Kuo A."/>
            <person name="Kohler A."/>
            <person name="Jargeat P."/>
            <person name="Nagy L.G."/>
            <person name="Floudas D."/>
            <person name="Copeland A."/>
            <person name="Barry K.W."/>
            <person name="Cichocki N."/>
            <person name="Veneault-Fourrey C."/>
            <person name="LaButti K."/>
            <person name="Lindquist E.A."/>
            <person name="Lipzen A."/>
            <person name="Lundell T."/>
            <person name="Morin E."/>
            <person name="Murat C."/>
            <person name="Sun H."/>
            <person name="Tunlid A."/>
            <person name="Henrissat B."/>
            <person name="Grigoriev I.V."/>
            <person name="Hibbett D.S."/>
            <person name="Martin F."/>
            <person name="Nordberg H.P."/>
            <person name="Cantor M.N."/>
            <person name="Hua S.X."/>
        </authorList>
    </citation>
    <scope>NUCLEOTIDE SEQUENCE [LARGE SCALE GENOMIC DNA]</scope>
    <source>
        <strain evidence="1 2">Ve08.2h10</strain>
    </source>
</reference>
<keyword evidence="2" id="KW-1185">Reference proteome</keyword>
<dbReference type="AlphaFoldDB" id="A0A0D0DX32"/>
<evidence type="ECO:0000313" key="1">
    <source>
        <dbReference type="EMBL" id="KIK90804.1"/>
    </source>
</evidence>